<evidence type="ECO:0000313" key="3">
    <source>
        <dbReference type="Proteomes" id="UP001146120"/>
    </source>
</evidence>
<reference evidence="2" key="2">
    <citation type="journal article" date="2023" name="Microbiol Resour">
        <title>Decontamination and Annotation of the Draft Genome Sequence of the Oomycete Lagenidium giganteum ARSEF 373.</title>
        <authorList>
            <person name="Morgan W.R."/>
            <person name="Tartar A."/>
        </authorList>
    </citation>
    <scope>NUCLEOTIDE SEQUENCE</scope>
    <source>
        <strain evidence="2">ARSEF 373</strain>
    </source>
</reference>
<evidence type="ECO:0000259" key="1">
    <source>
        <dbReference type="Pfam" id="PF09588"/>
    </source>
</evidence>
<evidence type="ECO:0000313" key="2">
    <source>
        <dbReference type="EMBL" id="DBA02920.1"/>
    </source>
</evidence>
<dbReference type="InterPro" id="IPR011335">
    <property type="entry name" value="Restrct_endonuc-II-like"/>
</dbReference>
<dbReference type="EMBL" id="DAKRPA010000025">
    <property type="protein sequence ID" value="DBA02920.1"/>
    <property type="molecule type" value="Genomic_DNA"/>
</dbReference>
<dbReference type="Pfam" id="PF09588">
    <property type="entry name" value="YqaJ"/>
    <property type="match status" value="1"/>
</dbReference>
<accession>A0AAV2ZAK9</accession>
<feature type="domain" description="YqaJ viral recombinase" evidence="1">
    <location>
        <begin position="84"/>
        <end position="192"/>
    </location>
</feature>
<comment type="caution">
    <text evidence="2">The sequence shown here is derived from an EMBL/GenBank/DDBJ whole genome shotgun (WGS) entry which is preliminary data.</text>
</comment>
<dbReference type="Gene3D" id="3.90.320.10">
    <property type="match status" value="1"/>
</dbReference>
<dbReference type="InterPro" id="IPR011604">
    <property type="entry name" value="PDDEXK-like_dom_sf"/>
</dbReference>
<gene>
    <name evidence="2" type="ORF">N0F65_005947</name>
</gene>
<dbReference type="SUPFAM" id="SSF52980">
    <property type="entry name" value="Restriction endonuclease-like"/>
    <property type="match status" value="1"/>
</dbReference>
<organism evidence="2 3">
    <name type="scientific">Lagenidium giganteum</name>
    <dbReference type="NCBI Taxonomy" id="4803"/>
    <lineage>
        <taxon>Eukaryota</taxon>
        <taxon>Sar</taxon>
        <taxon>Stramenopiles</taxon>
        <taxon>Oomycota</taxon>
        <taxon>Peronosporomycetes</taxon>
        <taxon>Pythiales</taxon>
        <taxon>Pythiaceae</taxon>
    </lineage>
</organism>
<protein>
    <recommendedName>
        <fullName evidence="1">YqaJ viral recombinase domain-containing protein</fullName>
    </recommendedName>
</protein>
<name>A0AAV2ZAK9_9STRA</name>
<dbReference type="Proteomes" id="UP001146120">
    <property type="component" value="Unassembled WGS sequence"/>
</dbReference>
<keyword evidence="3" id="KW-1185">Reference proteome</keyword>
<dbReference type="GO" id="GO:0006281">
    <property type="term" value="P:DNA repair"/>
    <property type="evidence" value="ECO:0007669"/>
    <property type="project" value="UniProtKB-ARBA"/>
</dbReference>
<proteinExistence type="predicted"/>
<dbReference type="InterPro" id="IPR019080">
    <property type="entry name" value="YqaJ_viral_recombinase"/>
</dbReference>
<reference evidence="2" key="1">
    <citation type="submission" date="2022-11" db="EMBL/GenBank/DDBJ databases">
        <authorList>
            <person name="Morgan W.R."/>
            <person name="Tartar A."/>
        </authorList>
    </citation>
    <scope>NUCLEOTIDE SEQUENCE</scope>
    <source>
        <strain evidence="2">ARSEF 373</strain>
    </source>
</reference>
<dbReference type="AlphaFoldDB" id="A0AAV2ZAK9"/>
<sequence>MATRSRQMMLFASEVPVISAMNPYRKIQDVFSGVWRRTNPKQVAALEEELQVKVETPEQKMEVVLETLGAAKAVRELVEEAATAITIQQVQETTTRIAKALPQDTPEHVKTEIQQFVKSEMHKGFGIKQEVAAIEHYEEKAQVAVKERNLVFSKRELVSLASHNVFVGGKIDGKAEGKVVEVKNRLKRFMTPLPTYDIAQLQTYLFVLNASEGELVEHLRGRKVQTKSTMVAWDPHMWENQISPCLVRFSNALEQFMENPDAQIQFMRSDEHGQKEIIRSHWMRDIRLRESTRQ</sequence>